<name>A0A2A4YVD1_9PROT</name>
<feature type="transmembrane region" description="Helical" evidence="1">
    <location>
        <begin position="9"/>
        <end position="26"/>
    </location>
</feature>
<comment type="caution">
    <text evidence="3">The sequence shown here is derived from an EMBL/GenBank/DDBJ whole genome shotgun (WGS) entry which is preliminary data.</text>
</comment>
<reference key="1">
    <citation type="submission" date="2017-08" db="EMBL/GenBank/DDBJ databases">
        <title>A dynamic microbial community with high functional redundancy inhabits the cold, oxic subseafloor aquifer.</title>
        <authorList>
            <person name="Tully B.J."/>
            <person name="Wheat C.G."/>
            <person name="Glazer B.T."/>
            <person name="Huber J.A."/>
        </authorList>
    </citation>
    <scope>NUCLEOTIDE SEQUENCE [LARGE SCALE GENOMIC DNA]</scope>
</reference>
<keyword evidence="1" id="KW-0472">Membrane</keyword>
<protein>
    <recommendedName>
        <fullName evidence="2">M23ase beta-sheet core domain-containing protein</fullName>
    </recommendedName>
</protein>
<sequence>MTSRIKKTIISLLCIPLIIILLGFLWPEAKLIPVKGANKGDWAENSFWYEPWGTSGVHKGIDIFAKKGTDLLATVDGLVIRTGNWPKGGKFIMILGPKWRVHYYAHLNSVEVKKYDLVGAGQKIGEVGNSGNAKGKPPHLHYTIVTVYPRPWAITDETQGARKAYYLDPHIYLTE</sequence>
<dbReference type="Pfam" id="PF01551">
    <property type="entry name" value="Peptidase_M23"/>
    <property type="match status" value="1"/>
</dbReference>
<dbReference type="CDD" id="cd12797">
    <property type="entry name" value="M23_peptidase"/>
    <property type="match status" value="1"/>
</dbReference>
<dbReference type="GO" id="GO:0004222">
    <property type="term" value="F:metalloendopeptidase activity"/>
    <property type="evidence" value="ECO:0007669"/>
    <property type="project" value="TreeGrafter"/>
</dbReference>
<evidence type="ECO:0000313" key="3">
    <source>
        <dbReference type="EMBL" id="PCI98459.1"/>
    </source>
</evidence>
<dbReference type="InterPro" id="IPR050570">
    <property type="entry name" value="Cell_wall_metabolism_enzyme"/>
</dbReference>
<dbReference type="PANTHER" id="PTHR21666">
    <property type="entry name" value="PEPTIDASE-RELATED"/>
    <property type="match status" value="1"/>
</dbReference>
<keyword evidence="1" id="KW-1133">Transmembrane helix</keyword>
<dbReference type="Gene3D" id="2.70.70.10">
    <property type="entry name" value="Glucose Permease (Domain IIA)"/>
    <property type="match status" value="1"/>
</dbReference>
<dbReference type="AlphaFoldDB" id="A0A2A4YVD1"/>
<dbReference type="EMBL" id="NVUS01000021">
    <property type="protein sequence ID" value="PCI98459.1"/>
    <property type="molecule type" value="Genomic_DNA"/>
</dbReference>
<accession>A0A2A4YVD1</accession>
<feature type="domain" description="M23ase beta-sheet core" evidence="2">
    <location>
        <begin position="57"/>
        <end position="144"/>
    </location>
</feature>
<dbReference type="InterPro" id="IPR016047">
    <property type="entry name" value="M23ase_b-sheet_dom"/>
</dbReference>
<dbReference type="PANTHER" id="PTHR21666:SF268">
    <property type="entry name" value="PEPTIDASE M23 DOMAIN-CONTAINING PROTEIN"/>
    <property type="match status" value="1"/>
</dbReference>
<keyword evidence="1" id="KW-0812">Transmembrane</keyword>
<dbReference type="SUPFAM" id="SSF51261">
    <property type="entry name" value="Duplicated hybrid motif"/>
    <property type="match status" value="1"/>
</dbReference>
<evidence type="ECO:0000256" key="1">
    <source>
        <dbReference type="SAM" id="Phobius"/>
    </source>
</evidence>
<gene>
    <name evidence="3" type="ORF">COB13_13515</name>
</gene>
<dbReference type="InterPro" id="IPR011055">
    <property type="entry name" value="Dup_hybrid_motif"/>
</dbReference>
<reference evidence="3" key="2">
    <citation type="journal article" date="2018" name="ISME J.">
        <title>A dynamic microbial community with high functional redundancy inhabits the cold, oxic subseafloor aquifer.</title>
        <authorList>
            <person name="Tully B.J."/>
            <person name="Wheat C.G."/>
            <person name="Glazer B.T."/>
            <person name="Huber J.A."/>
        </authorList>
    </citation>
    <scope>NUCLEOTIDE SEQUENCE</scope>
    <source>
        <strain evidence="3">NORP83</strain>
    </source>
</reference>
<organism evidence="3">
    <name type="scientific">OCS116 cluster bacterium</name>
    <dbReference type="NCBI Taxonomy" id="2030921"/>
    <lineage>
        <taxon>Bacteria</taxon>
        <taxon>Pseudomonadati</taxon>
        <taxon>Pseudomonadota</taxon>
        <taxon>Alphaproteobacteria</taxon>
        <taxon>OCS116 cluster</taxon>
    </lineage>
</organism>
<proteinExistence type="predicted"/>
<evidence type="ECO:0000259" key="2">
    <source>
        <dbReference type="Pfam" id="PF01551"/>
    </source>
</evidence>